<dbReference type="RefSeq" id="WP_090851158.1">
    <property type="nucleotide sequence ID" value="NZ_FNJU01000002.1"/>
</dbReference>
<dbReference type="AlphaFoldDB" id="A0A1H0S584"/>
<dbReference type="SUPFAM" id="SSF53850">
    <property type="entry name" value="Periplasmic binding protein-like II"/>
    <property type="match status" value="1"/>
</dbReference>
<dbReference type="GO" id="GO:1904680">
    <property type="term" value="F:peptide transmembrane transporter activity"/>
    <property type="evidence" value="ECO:0007669"/>
    <property type="project" value="TreeGrafter"/>
</dbReference>
<keyword evidence="7" id="KW-0449">Lipoprotein</keyword>
<evidence type="ECO:0000256" key="3">
    <source>
        <dbReference type="ARBA" id="ARBA00022448"/>
    </source>
</evidence>
<gene>
    <name evidence="10" type="ORF">SAMN05216565_102552</name>
</gene>
<dbReference type="Gene3D" id="3.90.76.10">
    <property type="entry name" value="Dipeptide-binding Protein, Domain 1"/>
    <property type="match status" value="1"/>
</dbReference>
<evidence type="ECO:0000259" key="9">
    <source>
        <dbReference type="Pfam" id="PF00496"/>
    </source>
</evidence>
<dbReference type="PANTHER" id="PTHR30290:SF10">
    <property type="entry name" value="PERIPLASMIC OLIGOPEPTIDE-BINDING PROTEIN-RELATED"/>
    <property type="match status" value="1"/>
</dbReference>
<dbReference type="Gene3D" id="3.40.190.10">
    <property type="entry name" value="Periplasmic binding protein-like II"/>
    <property type="match status" value="1"/>
</dbReference>
<organism evidence="10 11">
    <name type="scientific">Litchfieldia salsa</name>
    <dbReference type="NCBI Taxonomy" id="930152"/>
    <lineage>
        <taxon>Bacteria</taxon>
        <taxon>Bacillati</taxon>
        <taxon>Bacillota</taxon>
        <taxon>Bacilli</taxon>
        <taxon>Bacillales</taxon>
        <taxon>Bacillaceae</taxon>
        <taxon>Litchfieldia</taxon>
    </lineage>
</organism>
<reference evidence="11" key="1">
    <citation type="submission" date="2016-10" db="EMBL/GenBank/DDBJ databases">
        <authorList>
            <person name="Varghese N."/>
            <person name="Submissions S."/>
        </authorList>
    </citation>
    <scope>NUCLEOTIDE SEQUENCE [LARGE SCALE GENOMIC DNA]</scope>
    <source>
        <strain evidence="11">IBRC-M10078</strain>
    </source>
</reference>
<dbReference type="InterPro" id="IPR000914">
    <property type="entry name" value="SBP_5_dom"/>
</dbReference>
<dbReference type="Pfam" id="PF00496">
    <property type="entry name" value="SBP_bac_5"/>
    <property type="match status" value="1"/>
</dbReference>
<proteinExistence type="inferred from homology"/>
<feature type="signal peptide" evidence="8">
    <location>
        <begin position="1"/>
        <end position="21"/>
    </location>
</feature>
<evidence type="ECO:0000313" key="10">
    <source>
        <dbReference type="EMBL" id="SDP36981.1"/>
    </source>
</evidence>
<dbReference type="Proteomes" id="UP000199159">
    <property type="component" value="Unassembled WGS sequence"/>
</dbReference>
<dbReference type="FunFam" id="3.90.76.10:FF:000001">
    <property type="entry name" value="Oligopeptide ABC transporter substrate-binding protein"/>
    <property type="match status" value="1"/>
</dbReference>
<dbReference type="GO" id="GO:0043190">
    <property type="term" value="C:ATP-binding cassette (ABC) transporter complex"/>
    <property type="evidence" value="ECO:0007669"/>
    <property type="project" value="InterPro"/>
</dbReference>
<protein>
    <submittedName>
        <fullName evidence="10">Oligopeptide transport system substrate-binding protein</fullName>
    </submittedName>
</protein>
<keyword evidence="4 8" id="KW-0732">Signal</keyword>
<keyword evidence="5" id="KW-0653">Protein transport</keyword>
<feature type="chain" id="PRO_5038726661" evidence="8">
    <location>
        <begin position="22"/>
        <end position="554"/>
    </location>
</feature>
<evidence type="ECO:0000256" key="5">
    <source>
        <dbReference type="ARBA" id="ARBA00022856"/>
    </source>
</evidence>
<evidence type="ECO:0000256" key="4">
    <source>
        <dbReference type="ARBA" id="ARBA00022729"/>
    </source>
</evidence>
<evidence type="ECO:0000256" key="1">
    <source>
        <dbReference type="ARBA" id="ARBA00004193"/>
    </source>
</evidence>
<evidence type="ECO:0000256" key="2">
    <source>
        <dbReference type="ARBA" id="ARBA00005695"/>
    </source>
</evidence>
<dbReference type="FunFam" id="3.10.105.10:FF:000001">
    <property type="entry name" value="Oligopeptide ABC transporter, oligopeptide-binding protein"/>
    <property type="match status" value="1"/>
</dbReference>
<evidence type="ECO:0000313" key="11">
    <source>
        <dbReference type="Proteomes" id="UP000199159"/>
    </source>
</evidence>
<dbReference type="OrthoDB" id="9801912at2"/>
<dbReference type="CDD" id="cd08504">
    <property type="entry name" value="PBP2_OppA"/>
    <property type="match status" value="1"/>
</dbReference>
<comment type="subcellular location">
    <subcellularLocation>
        <location evidence="1">Cell membrane</location>
        <topology evidence="1">Lipid-anchor</topology>
    </subcellularLocation>
</comment>
<feature type="domain" description="Solute-binding protein family 5" evidence="9">
    <location>
        <begin position="85"/>
        <end position="472"/>
    </location>
</feature>
<accession>A0A1H0S584</accession>
<evidence type="ECO:0000256" key="8">
    <source>
        <dbReference type="SAM" id="SignalP"/>
    </source>
</evidence>
<dbReference type="PIRSF" id="PIRSF002741">
    <property type="entry name" value="MppA"/>
    <property type="match status" value="1"/>
</dbReference>
<name>A0A1H0S584_9BACI</name>
<keyword evidence="11" id="KW-1185">Reference proteome</keyword>
<sequence length="554" mass="62202">MKKQKYLLFLVLTLLLSTVLAACGTGGDTAKETDEAAGEDVKQELNILETAEIPTMDTVMGTDSVAFNVMNQVYEGLYRLDENNKPVEGVATDHTVSEDGTVYTFNLRDDATWSNGEKVTANDFVFAWQRALNPATASEYGPYMMAGVIKNAAEIAEGTLAPEELAVKAVDDTTLEVTLLRPVPYFDTLMTFPTFFPQNEAFVTEQGENYALETDQMIYNGPFVLSNWEHEVGWTMKKSEDYWDADAVKLEAINVKVVKDPATAVGLYDTNKIDMSGPLSSEFVDKYKSHEDFMSYGEPTIFWFKYNQTRNEALADVNVRRAISMAIDKQGMTDVILNNGSVPANYAVPADFVAHPETNEDFRAKYGDFNEYNVEEAKKFWTQGLEKLGADAVTLEILGGDTETAVKMQEYIKNQLEKNLPGLTINLKNVPFKQRLDLDTNMDYDIQLAGWGPDYLDAMSFADLWVTDGGNNKMGYSNPEYDRLIEEARTTLADDPVARFEAMQEAERILLEEDAAIGPLYQRGTSQLLRPHVKNLYIHSFGPDYSFKWTTIEK</sequence>
<evidence type="ECO:0000256" key="6">
    <source>
        <dbReference type="ARBA" id="ARBA00023139"/>
    </source>
</evidence>
<comment type="similarity">
    <text evidence="2">Belongs to the bacterial solute-binding protein 5 family.</text>
</comment>
<dbReference type="InterPro" id="IPR039424">
    <property type="entry name" value="SBP_5"/>
</dbReference>
<dbReference type="STRING" id="930152.SAMN05216565_102552"/>
<dbReference type="EMBL" id="FNJU01000002">
    <property type="protein sequence ID" value="SDP36981.1"/>
    <property type="molecule type" value="Genomic_DNA"/>
</dbReference>
<dbReference type="InterPro" id="IPR030678">
    <property type="entry name" value="Peptide/Ni-bd"/>
</dbReference>
<keyword evidence="3" id="KW-0813">Transport</keyword>
<dbReference type="Gene3D" id="3.10.105.10">
    <property type="entry name" value="Dipeptide-binding Protein, Domain 3"/>
    <property type="match status" value="1"/>
</dbReference>
<dbReference type="PROSITE" id="PS51257">
    <property type="entry name" value="PROKAR_LIPOPROTEIN"/>
    <property type="match status" value="1"/>
</dbReference>
<dbReference type="PANTHER" id="PTHR30290">
    <property type="entry name" value="PERIPLASMIC BINDING COMPONENT OF ABC TRANSPORTER"/>
    <property type="match status" value="1"/>
</dbReference>
<dbReference type="GO" id="GO:0015833">
    <property type="term" value="P:peptide transport"/>
    <property type="evidence" value="ECO:0007669"/>
    <property type="project" value="UniProtKB-KW"/>
</dbReference>
<dbReference type="GO" id="GO:0030288">
    <property type="term" value="C:outer membrane-bounded periplasmic space"/>
    <property type="evidence" value="ECO:0007669"/>
    <property type="project" value="UniProtKB-ARBA"/>
</dbReference>
<keyword evidence="5" id="KW-0571">Peptide transport</keyword>
<keyword evidence="6" id="KW-0564">Palmitate</keyword>
<evidence type="ECO:0000256" key="7">
    <source>
        <dbReference type="ARBA" id="ARBA00023288"/>
    </source>
</evidence>